<accession>Q4N7I5</accession>
<dbReference type="GO" id="GO:0005938">
    <property type="term" value="C:cell cortex"/>
    <property type="evidence" value="ECO:0007669"/>
    <property type="project" value="TreeGrafter"/>
</dbReference>
<dbReference type="Gene3D" id="1.10.8.710">
    <property type="match status" value="1"/>
</dbReference>
<dbReference type="eggNOG" id="KOG3595">
    <property type="taxonomic scope" value="Eukaryota"/>
</dbReference>
<dbReference type="GO" id="GO:0005524">
    <property type="term" value="F:ATP binding"/>
    <property type="evidence" value="ECO:0007669"/>
    <property type="project" value="InterPro"/>
</dbReference>
<dbReference type="Gene3D" id="1.20.58.1120">
    <property type="match status" value="1"/>
</dbReference>
<dbReference type="InterPro" id="IPR026983">
    <property type="entry name" value="DHC"/>
</dbReference>
<comment type="caution">
    <text evidence="3">The sequence shown here is derived from an EMBL/GenBank/DDBJ whole genome shotgun (WGS) entry which is preliminary data.</text>
</comment>
<dbReference type="InterPro" id="IPR042228">
    <property type="entry name" value="Dynein_linker_3"/>
</dbReference>
<evidence type="ECO:0000256" key="1">
    <source>
        <dbReference type="SAM" id="MobiDB-lite"/>
    </source>
</evidence>
<dbReference type="GO" id="GO:0007018">
    <property type="term" value="P:microtubule-based movement"/>
    <property type="evidence" value="ECO:0007669"/>
    <property type="project" value="InterPro"/>
</dbReference>
<dbReference type="Gene3D" id="3.20.180.20">
    <property type="entry name" value="Dynein heavy chain, N-terminal domain 2"/>
    <property type="match status" value="1"/>
</dbReference>
<feature type="region of interest" description="Disordered" evidence="1">
    <location>
        <begin position="252"/>
        <end position="306"/>
    </location>
</feature>
<dbReference type="SUPFAM" id="SSF52540">
    <property type="entry name" value="P-loop containing nucleoside triphosphate hydrolases"/>
    <property type="match status" value="2"/>
</dbReference>
<dbReference type="Pfam" id="PF12774">
    <property type="entry name" value="AAA_6"/>
    <property type="match status" value="1"/>
</dbReference>
<feature type="domain" description="AAA+ ATPase" evidence="2">
    <location>
        <begin position="1235"/>
        <end position="1363"/>
    </location>
</feature>
<dbReference type="InterPro" id="IPR043157">
    <property type="entry name" value="Dynein_AAA1S"/>
</dbReference>
<dbReference type="GO" id="GO:0008569">
    <property type="term" value="F:minus-end-directed microtubule motor activity"/>
    <property type="evidence" value="ECO:0007669"/>
    <property type="project" value="TreeGrafter"/>
</dbReference>
<dbReference type="Proteomes" id="UP000001949">
    <property type="component" value="Unassembled WGS sequence"/>
</dbReference>
<dbReference type="GeneID" id="3503004"/>
<dbReference type="InterPro" id="IPR027417">
    <property type="entry name" value="P-loop_NTPase"/>
</dbReference>
<dbReference type="EMBL" id="AAGK01000001">
    <property type="protein sequence ID" value="EAN34073.1"/>
    <property type="molecule type" value="Genomic_DNA"/>
</dbReference>
<dbReference type="VEuPathDB" id="PiroplasmaDB:TpMuguga_01g00835"/>
<protein>
    <recommendedName>
        <fullName evidence="2">AAA+ ATPase domain-containing protein</fullName>
    </recommendedName>
</protein>
<dbReference type="Pfam" id="PF08393">
    <property type="entry name" value="DHC_N2"/>
    <property type="match status" value="1"/>
</dbReference>
<dbReference type="InterPro" id="IPR013602">
    <property type="entry name" value="Dynein_heavy_linker"/>
</dbReference>
<dbReference type="PANTHER" id="PTHR10676:SF314">
    <property type="entry name" value="CYTOPLASMIC DYNEIN 1 HEAVY CHAIN 1"/>
    <property type="match status" value="1"/>
</dbReference>
<keyword evidence="4" id="KW-1185">Reference proteome</keyword>
<name>Q4N7I5_THEPA</name>
<dbReference type="SMART" id="SM00382">
    <property type="entry name" value="AAA"/>
    <property type="match status" value="2"/>
</dbReference>
<evidence type="ECO:0000313" key="3">
    <source>
        <dbReference type="EMBL" id="EAN34073.1"/>
    </source>
</evidence>
<dbReference type="InterPro" id="IPR003593">
    <property type="entry name" value="AAA+_ATPase"/>
</dbReference>
<dbReference type="KEGG" id="tpv:TP01_0835"/>
<organism evidence="3 4">
    <name type="scientific">Theileria parva</name>
    <name type="common">East coast fever infection agent</name>
    <dbReference type="NCBI Taxonomy" id="5875"/>
    <lineage>
        <taxon>Eukaryota</taxon>
        <taxon>Sar</taxon>
        <taxon>Alveolata</taxon>
        <taxon>Apicomplexa</taxon>
        <taxon>Aconoidasida</taxon>
        <taxon>Piroplasmida</taxon>
        <taxon>Theileriidae</taxon>
        <taxon>Theileria</taxon>
    </lineage>
</organism>
<sequence>MIPPGIANVNLSSKVFTGIPDSLSFISCICDLYFNVSDASVIDILNNCYFDTLSNFIDQNNPEIPLIIGFKDDLDSENAHEFSNRVFVSHGAFEGDTDLNNFIAFYKLVSSGEDTNTFILLPVVSTNEFPLNLTVCGYLKGLLTLVCTSNSLAGNVNDVGNNKIKHLCQNLRQVLCLDESSDDSSDDDLCTGRPNFPLCKSLILYIDPDTKTLNVYEIDIKDEFVLEDIKSNVREWSTEIFQTIKKYLSKFSEDDQDTSTDSSEYISESSNTTSGSSETTSSSSDTTDTSSDTSETSSDTTNSSHRSVMSNSLLTLNTSKMQRLNTGLVNNIYGYVHEICSNSIELSEEIDFWNNYQVEINELKAKMESPNFFNALLLLEYNGISAENIYSFSESKEFVSKIADEVKEINSFMSELKVDELVKCDKLSNFSLLTEKIFNTLRKYKNSRYMKSDRLLLLLNSLVLNAINSVSRIISIELNHTQMEETQKMLIKAFRIVYELKNKTINLVKYFEKNNQVLSLSNNNMIIILDLYKDILQSVCKINHKFVALNADMSAVISELSGYLDDDSNFNNSPKIITELNQIKSSVSKSYGLFVESVIPGYSNINEGIENILKLDDVIFETKYRVDNYKNDFLKCINDYLDGLNLFDAFPVIEAINALGGSETKNMIVFNVDVYVDQITDEYDKILHDIDDHYYERFFIPFQYSNINYKDMVIRERIMNLVHIVDFLNTISSKSILRTTKNNLNELLTSPKLNFQGLEFSCSEELLDPSPKYDHSEKYESSELSDKFLNIIGKEPDFNQLNMSYLLRMYNLKRVELQGFLEFEKNNYKIRSYFTKLKQDWYDITIEYKHIVIVFDQTNICTIGNIDYIKKYIDDNITKLLVTKSSKCDYKVQNDCDLWISYIEKARDFVDNFNKFSDKFLKLLNIVSCKFMDFREHDSVICSLRDDINNLSRINKFRDIEGSHIVLFQSMIKRVDDIEKITKKRLNDIRYKCPRLYFINDADLIELVGGANIDLFLSKIFPGISKVINNENVVSGIQSTQGEIVTFDNNIDYCAGDNIKFINDLDSLLKSTIKNLFAVGFDELKPYYSGFNFDDAFFSKWTAKYPIQILTLALSICWTDSVESFKSSKEISNFLSKMINFIVSNTTDLFDNLKYYQLFLLLNYQVTKTGETQINESKLCWLKCVRYYHYNDVVTLKIMYKEYNYSFNYLFNCQKMITTDVTEHFYSIASLSLSCNLLPSAQGPAGSGKTETIKSLSYIAGSNVMVFNLSELYEVEDMEKILSGLYQLGFWGIFDEFNRLSECVLSSITEKLSSKNVILLDRNIKVNDNNAIFITMNPGYSGRNELPPNCLNICQQFFMEKIDLHSILTINLMIFRFKSSSKLSDRIIFILDSLGLVFTSVKFDFGLRFVKSLFNIIKNLITTSIKWVNEYDIFLQSLNRLLLPRLTDDEIELSKHFIKNNTALKYSDDELEFVALLKRLNIDDNILNKSFEIYQMSKISSLVILFGESGSGKSLAFNKFIESIKYTKGVEVVRFDPNSLDTSELYGYVVGDDWVEGLIPKILKSNTSKDMYIVFDGDLKQEWVENLNSLLDDNRILTLSNGDRITLRDNVRIFLETDSLKDITPATISRSTIVYFYKKINGYTLMASDIQLDSLISESESFMIQCNDSCGLASLFKKIPEQYIIKTIYLSKGLGSSDIINYLYSVMGENVQKNFMGDKLKRTIILVKEIEILNDTSQWSSLCSIFRQMIIYKFFYRYCTEEVEWVKVHLDGIVFVFLHTHESEKKCRLLSMLKEIVFKESNIEFDEFSQLRTFINNKCGKDMSYHDLTIIKSLLTRKYGGWLILKHLQSRFNDNSPELIEQVRSISEIDIDCELKNNNVINCRSVEDTYNFIYFTLMYNESFLYISGRSVSGKSFLSRIATKNLGFEFIEAHNKSKEDIVSTILACGIQDKIYTIFISFDLVVDLKGFL</sequence>
<dbReference type="GO" id="GO:0031122">
    <property type="term" value="P:cytoplasmic microtubule organization"/>
    <property type="evidence" value="ECO:0007669"/>
    <property type="project" value="TreeGrafter"/>
</dbReference>
<evidence type="ECO:0000259" key="2">
    <source>
        <dbReference type="SMART" id="SM00382"/>
    </source>
</evidence>
<feature type="domain" description="AAA+ ATPase" evidence="2">
    <location>
        <begin position="1499"/>
        <end position="1627"/>
    </location>
</feature>
<dbReference type="InParanoid" id="Q4N7I5"/>
<feature type="compositionally biased region" description="Low complexity" evidence="1">
    <location>
        <begin position="259"/>
        <end position="304"/>
    </location>
</feature>
<dbReference type="GO" id="GO:0045505">
    <property type="term" value="F:dynein intermediate chain binding"/>
    <property type="evidence" value="ECO:0007669"/>
    <property type="project" value="InterPro"/>
</dbReference>
<evidence type="ECO:0000313" key="4">
    <source>
        <dbReference type="Proteomes" id="UP000001949"/>
    </source>
</evidence>
<dbReference type="GO" id="GO:0005868">
    <property type="term" value="C:cytoplasmic dynein complex"/>
    <property type="evidence" value="ECO:0007669"/>
    <property type="project" value="TreeGrafter"/>
</dbReference>
<dbReference type="GO" id="GO:0007052">
    <property type="term" value="P:mitotic spindle organization"/>
    <property type="evidence" value="ECO:0007669"/>
    <property type="project" value="TreeGrafter"/>
</dbReference>
<dbReference type="GO" id="GO:0007097">
    <property type="term" value="P:nuclear migration"/>
    <property type="evidence" value="ECO:0007669"/>
    <property type="project" value="TreeGrafter"/>
</dbReference>
<reference evidence="3 4" key="1">
    <citation type="journal article" date="2005" name="Science">
        <title>Genome sequence of Theileria parva, a bovine pathogen that transforms lymphocytes.</title>
        <authorList>
            <person name="Gardner M.J."/>
            <person name="Bishop R."/>
            <person name="Shah T."/>
            <person name="de Villiers E.P."/>
            <person name="Carlton J.M."/>
            <person name="Hall N."/>
            <person name="Ren Q."/>
            <person name="Paulsen I.T."/>
            <person name="Pain A."/>
            <person name="Berriman M."/>
            <person name="Wilson R.J.M."/>
            <person name="Sato S."/>
            <person name="Ralph S.A."/>
            <person name="Mann D.J."/>
            <person name="Xiong Z."/>
            <person name="Shallom S.J."/>
            <person name="Weidman J."/>
            <person name="Jiang L."/>
            <person name="Lynn J."/>
            <person name="Weaver B."/>
            <person name="Shoaibi A."/>
            <person name="Domingo A.R."/>
            <person name="Wasawo D."/>
            <person name="Crabtree J."/>
            <person name="Wortman J.R."/>
            <person name="Haas B."/>
            <person name="Angiuoli S.V."/>
            <person name="Creasy T.H."/>
            <person name="Lu C."/>
            <person name="Suh B."/>
            <person name="Silva J.C."/>
            <person name="Utterback T.R."/>
            <person name="Feldblyum T.V."/>
            <person name="Pertea M."/>
            <person name="Allen J."/>
            <person name="Nierman W.C."/>
            <person name="Taracha E.L.N."/>
            <person name="Salzberg S.L."/>
            <person name="White O.R."/>
            <person name="Fitzhugh H.A."/>
            <person name="Morzaria S."/>
            <person name="Venter J.C."/>
            <person name="Fraser C.M."/>
            <person name="Nene V."/>
        </authorList>
    </citation>
    <scope>NUCLEOTIDE SEQUENCE [LARGE SCALE GENOMIC DNA]</scope>
    <source>
        <strain evidence="3 4">Muguga</strain>
    </source>
</reference>
<dbReference type="GO" id="GO:0051959">
    <property type="term" value="F:dynein light intermediate chain binding"/>
    <property type="evidence" value="ECO:0007669"/>
    <property type="project" value="InterPro"/>
</dbReference>
<dbReference type="PANTHER" id="PTHR10676">
    <property type="entry name" value="DYNEIN HEAVY CHAIN FAMILY PROTEIN"/>
    <property type="match status" value="1"/>
</dbReference>
<dbReference type="Gene3D" id="3.40.50.300">
    <property type="entry name" value="P-loop containing nucleotide triphosphate hydrolases"/>
    <property type="match status" value="2"/>
</dbReference>
<dbReference type="STRING" id="5875.Q4N7I5"/>
<proteinExistence type="predicted"/>
<dbReference type="GO" id="GO:0005881">
    <property type="term" value="C:cytoplasmic microtubule"/>
    <property type="evidence" value="ECO:0007669"/>
    <property type="project" value="TreeGrafter"/>
</dbReference>
<gene>
    <name evidence="3" type="ordered locus">TP01_0835</name>
</gene>
<dbReference type="InterPro" id="IPR035699">
    <property type="entry name" value="AAA_6"/>
</dbReference>